<dbReference type="EMBL" id="BDQF01000014">
    <property type="protein sequence ID" value="GAW83106.1"/>
    <property type="molecule type" value="Genomic_DNA"/>
</dbReference>
<feature type="compositionally biased region" description="Basic and acidic residues" evidence="1">
    <location>
        <begin position="139"/>
        <end position="152"/>
    </location>
</feature>
<reference evidence="3" key="1">
    <citation type="submission" date="2017-04" db="EMBL/GenBank/DDBJ databases">
        <title>Plasmodium gonderi genome.</title>
        <authorList>
            <person name="Arisue N."/>
            <person name="Honma H."/>
            <person name="Kawai S."/>
            <person name="Tougan T."/>
            <person name="Tanabe K."/>
            <person name="Horii T."/>
        </authorList>
    </citation>
    <scope>NUCLEOTIDE SEQUENCE [LARGE SCALE GENOMIC DNA]</scope>
    <source>
        <strain evidence="3">ATCC 30045</strain>
    </source>
</reference>
<comment type="caution">
    <text evidence="2">The sequence shown here is derived from an EMBL/GenBank/DDBJ whole genome shotgun (WGS) entry which is preliminary data.</text>
</comment>
<dbReference type="Proteomes" id="UP000195521">
    <property type="component" value="Unassembled WGS sequence"/>
</dbReference>
<feature type="region of interest" description="Disordered" evidence="1">
    <location>
        <begin position="436"/>
        <end position="528"/>
    </location>
</feature>
<gene>
    <name evidence="2" type="ORF">PGO_133780</name>
</gene>
<feature type="compositionally biased region" description="Low complexity" evidence="1">
    <location>
        <begin position="462"/>
        <end position="485"/>
    </location>
</feature>
<evidence type="ECO:0000313" key="2">
    <source>
        <dbReference type="EMBL" id="GAW83106.1"/>
    </source>
</evidence>
<name>A0A1Y1JKQ9_PLAGO</name>
<dbReference type="RefSeq" id="XP_028545695.1">
    <property type="nucleotide sequence ID" value="XM_028689894.1"/>
</dbReference>
<feature type="region of interest" description="Disordered" evidence="1">
    <location>
        <begin position="139"/>
        <end position="160"/>
    </location>
</feature>
<organism evidence="2 3">
    <name type="scientific">Plasmodium gonderi</name>
    <dbReference type="NCBI Taxonomy" id="77519"/>
    <lineage>
        <taxon>Eukaryota</taxon>
        <taxon>Sar</taxon>
        <taxon>Alveolata</taxon>
        <taxon>Apicomplexa</taxon>
        <taxon>Aconoidasida</taxon>
        <taxon>Haemosporida</taxon>
        <taxon>Plasmodiidae</taxon>
        <taxon>Plasmodium</taxon>
        <taxon>Plasmodium (Plasmodium)</taxon>
    </lineage>
</organism>
<sequence>MEIKLNILFNEVLLMRTDEHGIENHDKVFIDKWQNILCVQCMNKIFFKKSPLYKKYMLFKSVNEIYSIKNCQDFRYHFSFFLLDHTLFLSNTFSYLEGASKSGNDAVNGVNTKDLGKSFDRAFGWKSSRCLDKISDMDSDTENNKIRGEINDKKHKRNLYPDSKRVRDRKHRTSGNVEKRANINMEDDNKKDCYADAVNNELITLATNACKEFLSTCSEDLRNVFRDAIYTCVLVRLKKFSTNKKKYFFIFKLLKNLMDDVEIIHSTLKKESAFIEEFMKLFVENYAISDNLKNGTEKKNLIPDSDKCLNRPKQCNSSSNGDYNRNNCNEVLLTLQIIFKLWCDNSLWQIDKELLKSFFTNLIINFKCTSKNTQLCNYYIEFIYIITKNYNDIIYFFNTIIFGTQKDVQNQLVKHTENNRKVPLDSSSPHCRNFSFNSLEHSHSGKRSSSDPYISNNRDSQRSSNISGGNSRRSSDNSRIGTGNSRIRRGNRRSSSGNSRRGSKNSTHKNNFPYNHLLRKNDDSYEDCETDSPEWIHKRCQNYKNENDVETSKNEITQSNQKGRNIYQWKNSKKEHNENYVKETKVKLKNVNLVHMQNEKTILNIFCRENKNISSADICNQMDEHHSIINSYSSDTFDVMPREEEQKINALFTQQKQGNKLCLKLLQQKNTLIRRDTDSGEDLIDINDSEKYSNNYENNTSRDSDFFKNEHNCDIGCVSQETIGWKNKKMSPKLDYYYDINSTTQGINSARILNYCGSGSSRAKGLEAFAAGEETEEVDKFTSGEEIEEVEKFTPGEEIEDFSTSKKSVEEYAMDERLESYKGGCLNVWDPLESLCVQHFHDGGERKEEKEANNYENTEEINAEEGRSSPSIFSKTSNTDSGTHNNNDVMHAEHCYDTDSMNRSNDDLNMLKETGNIQIFIILCDNLQETLLNHFSRDIQMKCLEIFYKFCSVDKRIVNIILSNTSLIEWVFDFLSNTKHECLREKALKFLVIFFIHNSLFSHTHAHYMIDVLIDIILKYVNKSNNSYNQISNDYSNFFHFLKALNMLIDISHASLKIFHVFKIINTITFIVVSPNAVPTKVKDIVSFFENFIFEKDEGAKEEQYVSMKQCEAAENDTNKMYTFHDNAISLGIHLKKKPYMSDRLNKQKSKTTDGIIDEGEHQNPSLGDTCIREKNNVNENFRKKLDEERPCDDFLLCKNGRNENRHTNDIMEKVYITNISALFKVLKTCSKMIKMVNANKEDVYVELIFNEKNDYLWEISVVVMKLLYSLIYILNKNERILNNLKIIDEQENTENGNELQILTFVKLVLYLFIDLHSFFRKIMKENNNPFKSDTIYFIKFLYLSCIFIFENICRKKKLFRNISTSLFFSSFFTPFFHLFSNVLSNLDDLLSRNLQRSTAESTYTSGKSIDDVDVNEKDETILDEEGKSIVINFEMYQNKMRKVLIKSKPFTLFFQYVSSKNYDAECYRILHLLIHEEDGMLKERENMKEILIEIINKHDFYFTKVLLFNFNDKEGVIETVIYIFYLCLIYDKKFIEKKLNVSREDNYVENLFSFNDYDINMNPLFLFMSLSYSYYFITKGKIASVFKCIKKEMHKINLHLWINIKKIKNIYFVLDCIFSLKISNSTYSNYFSFIMHVIKLELSLYTSNQPEQVDNRLYLSISKNEDLVQKIFENVEMNNIQNNHAIYVYYLIVKLRKYSSDHYKTMSLYKIMNAVIKHMHTIVKAEDEINDIFSFFFIFFENLEVYTQTDIFNIITVLQKLTHYIKTSLTIFFNKNANVKENIDEILDVHLKFENSFFYFIINLILFCRKYKQIQNIKVLSSSIALIQMLLYCIQFCNYYFMSLSFLILSLLILPLPDIPQKSSPLLMKVSTSFDKYTDEIIPPNNKFPTLTECDTNREKYVIRRSLFYPLVNSTNMNLRISSLSLLLSLLLTNDVVLLEDETLDFFIILINSSYLNEWNETVNNLLFAILNVLLLSSILNLQTKSFCFNSIYSFRPFFLRFILRLNRDQKFLIHKLFFLLIVIKIKPLWFDLKLYSEKILKIILNIVTKKDLDLATFHCISSLAYEAFLINRDGTMGSYETANKNVIDNLEDYLETYKKNIKDNDKDIHYMSSFSKFKCKHIDEDVVLAILNATRLLLYR</sequence>
<dbReference type="GeneID" id="39749849"/>
<evidence type="ECO:0000256" key="1">
    <source>
        <dbReference type="SAM" id="MobiDB-lite"/>
    </source>
</evidence>
<feature type="region of interest" description="Disordered" evidence="1">
    <location>
        <begin position="843"/>
        <end position="889"/>
    </location>
</feature>
<evidence type="ECO:0000313" key="3">
    <source>
        <dbReference type="Proteomes" id="UP000195521"/>
    </source>
</evidence>
<feature type="compositionally biased region" description="Basic and acidic residues" evidence="1">
    <location>
        <begin position="843"/>
        <end position="853"/>
    </location>
</feature>
<feature type="compositionally biased region" description="Polar residues" evidence="1">
    <location>
        <begin position="868"/>
        <end position="888"/>
    </location>
</feature>
<protein>
    <submittedName>
        <fullName evidence="2">Uncharacterized protein</fullName>
    </submittedName>
</protein>
<dbReference type="OMA" id="KIKPLWF"/>
<accession>A0A1Y1JKQ9</accession>
<keyword evidence="3" id="KW-1185">Reference proteome</keyword>
<proteinExistence type="predicted"/>
<dbReference type="OrthoDB" id="377410at2759"/>